<dbReference type="EMBL" id="JASCZI010091084">
    <property type="protein sequence ID" value="MED6148861.1"/>
    <property type="molecule type" value="Genomic_DNA"/>
</dbReference>
<accession>A0ABU6TJA9</accession>
<sequence>MSEGHTVKIPALPEEVTRERMLGGVSGVSEEGKGSKVSFCDKVVGEKASRVFKVTENLVGKRWQLCVNLKMRMIYR</sequence>
<reference evidence="1 2" key="1">
    <citation type="journal article" date="2023" name="Plants (Basel)">
        <title>Bridging the Gap: Combining Genomics and Transcriptomics Approaches to Understand Stylosanthes scabra, an Orphan Legume from the Brazilian Caatinga.</title>
        <authorList>
            <person name="Ferreira-Neto J.R.C."/>
            <person name="da Silva M.D."/>
            <person name="Binneck E."/>
            <person name="de Melo N.F."/>
            <person name="da Silva R.H."/>
            <person name="de Melo A.L.T.M."/>
            <person name="Pandolfi V."/>
            <person name="Bustamante F.O."/>
            <person name="Brasileiro-Vidal A.C."/>
            <person name="Benko-Iseppon A.M."/>
        </authorList>
    </citation>
    <scope>NUCLEOTIDE SEQUENCE [LARGE SCALE GENOMIC DNA]</scope>
    <source>
        <tissue evidence="1">Leaves</tissue>
    </source>
</reference>
<proteinExistence type="predicted"/>
<feature type="non-terminal residue" evidence="1">
    <location>
        <position position="76"/>
    </location>
</feature>
<evidence type="ECO:0000313" key="1">
    <source>
        <dbReference type="EMBL" id="MED6148861.1"/>
    </source>
</evidence>
<organism evidence="1 2">
    <name type="scientific">Stylosanthes scabra</name>
    <dbReference type="NCBI Taxonomy" id="79078"/>
    <lineage>
        <taxon>Eukaryota</taxon>
        <taxon>Viridiplantae</taxon>
        <taxon>Streptophyta</taxon>
        <taxon>Embryophyta</taxon>
        <taxon>Tracheophyta</taxon>
        <taxon>Spermatophyta</taxon>
        <taxon>Magnoliopsida</taxon>
        <taxon>eudicotyledons</taxon>
        <taxon>Gunneridae</taxon>
        <taxon>Pentapetalae</taxon>
        <taxon>rosids</taxon>
        <taxon>fabids</taxon>
        <taxon>Fabales</taxon>
        <taxon>Fabaceae</taxon>
        <taxon>Papilionoideae</taxon>
        <taxon>50 kb inversion clade</taxon>
        <taxon>dalbergioids sensu lato</taxon>
        <taxon>Dalbergieae</taxon>
        <taxon>Pterocarpus clade</taxon>
        <taxon>Stylosanthes</taxon>
    </lineage>
</organism>
<keyword evidence="2" id="KW-1185">Reference proteome</keyword>
<protein>
    <submittedName>
        <fullName evidence="1">Uncharacterized protein</fullName>
    </submittedName>
</protein>
<name>A0ABU6TJA9_9FABA</name>
<gene>
    <name evidence="1" type="ORF">PIB30_057081</name>
</gene>
<comment type="caution">
    <text evidence="1">The sequence shown here is derived from an EMBL/GenBank/DDBJ whole genome shotgun (WGS) entry which is preliminary data.</text>
</comment>
<evidence type="ECO:0000313" key="2">
    <source>
        <dbReference type="Proteomes" id="UP001341840"/>
    </source>
</evidence>
<dbReference type="Proteomes" id="UP001341840">
    <property type="component" value="Unassembled WGS sequence"/>
</dbReference>